<keyword evidence="3" id="KW-1185">Reference proteome</keyword>
<reference evidence="2" key="1">
    <citation type="submission" date="2020-10" db="EMBL/GenBank/DDBJ databases">
        <authorList>
            <person name="Han B."/>
            <person name="Lu T."/>
            <person name="Zhao Q."/>
            <person name="Huang X."/>
            <person name="Zhao Y."/>
        </authorList>
    </citation>
    <scope>NUCLEOTIDE SEQUENCE</scope>
</reference>
<dbReference type="OrthoDB" id="693261at2759"/>
<dbReference type="InterPro" id="IPR036875">
    <property type="entry name" value="Znf_CCHC_sf"/>
</dbReference>
<sequence>MGSDNDLGLSAEFGGGKESGEAVKMGGRCSKCSKKGHQATVCKAEVYCVICDSHDHMNHRCPLLKAPRPVAHAAGYAVMGLGFYHIPHPTLPRVKKDSKMARVSVVGGTLSGDQLIMQLKRVVPVKWNWELKDLGEGKFLTQFPSKTELQRSIAYGGADAKGEGVPAVGSLLGSTQTVNMETTRKNKFGRILVAVLDPKLIPRKLDVVIGDHYFDLEFEVEKRGFDENGEEANVEWDGGEDEGEGEGKKQGSNSENGLDDDQSNKRTNKRAKGNDGGDSGEGKRNDSQSEMGASANKGHFLSEDGFLEFLNWKASKVIEVVVDEVLEDAATKVQAMEVEEGAAVSQMEELEKVPEVGAEAEGKGRCMTVA</sequence>
<gene>
    <name evidence="2" type="ORF">NCGR_LOCUS52431</name>
</gene>
<evidence type="ECO:0000313" key="2">
    <source>
        <dbReference type="EMBL" id="CAD6269126.1"/>
    </source>
</evidence>
<dbReference type="EMBL" id="CAJGYO010000014">
    <property type="protein sequence ID" value="CAD6269126.1"/>
    <property type="molecule type" value="Genomic_DNA"/>
</dbReference>
<dbReference type="PANTHER" id="PTHR33170">
    <property type="entry name" value="DUF4283 DOMAIN-CONTAINING PROTEIN-RELATED"/>
    <property type="match status" value="1"/>
</dbReference>
<protein>
    <recommendedName>
        <fullName evidence="4">CCHC-type domain-containing protein</fullName>
    </recommendedName>
</protein>
<feature type="region of interest" description="Disordered" evidence="1">
    <location>
        <begin position="227"/>
        <end position="296"/>
    </location>
</feature>
<feature type="compositionally biased region" description="Basic and acidic residues" evidence="1">
    <location>
        <begin position="272"/>
        <end position="287"/>
    </location>
</feature>
<proteinExistence type="predicted"/>
<evidence type="ECO:0008006" key="4">
    <source>
        <dbReference type="Google" id="ProtNLM"/>
    </source>
</evidence>
<dbReference type="AlphaFoldDB" id="A0A811RFN6"/>
<dbReference type="GO" id="GO:0008270">
    <property type="term" value="F:zinc ion binding"/>
    <property type="evidence" value="ECO:0007669"/>
    <property type="project" value="InterPro"/>
</dbReference>
<organism evidence="2 3">
    <name type="scientific">Miscanthus lutarioriparius</name>
    <dbReference type="NCBI Taxonomy" id="422564"/>
    <lineage>
        <taxon>Eukaryota</taxon>
        <taxon>Viridiplantae</taxon>
        <taxon>Streptophyta</taxon>
        <taxon>Embryophyta</taxon>
        <taxon>Tracheophyta</taxon>
        <taxon>Spermatophyta</taxon>
        <taxon>Magnoliopsida</taxon>
        <taxon>Liliopsida</taxon>
        <taxon>Poales</taxon>
        <taxon>Poaceae</taxon>
        <taxon>PACMAD clade</taxon>
        <taxon>Panicoideae</taxon>
        <taxon>Andropogonodae</taxon>
        <taxon>Andropogoneae</taxon>
        <taxon>Saccharinae</taxon>
        <taxon>Miscanthus</taxon>
    </lineage>
</organism>
<dbReference type="GO" id="GO:0003676">
    <property type="term" value="F:nucleic acid binding"/>
    <property type="evidence" value="ECO:0007669"/>
    <property type="project" value="InterPro"/>
</dbReference>
<feature type="compositionally biased region" description="Acidic residues" evidence="1">
    <location>
        <begin position="227"/>
        <end position="244"/>
    </location>
</feature>
<evidence type="ECO:0000313" key="3">
    <source>
        <dbReference type="Proteomes" id="UP000604825"/>
    </source>
</evidence>
<name>A0A811RFN6_9POAL</name>
<accession>A0A811RFN6</accession>
<dbReference type="Proteomes" id="UP000604825">
    <property type="component" value="Unassembled WGS sequence"/>
</dbReference>
<dbReference type="PANTHER" id="PTHR33170:SF40">
    <property type="entry name" value="OS04G0557100 PROTEIN"/>
    <property type="match status" value="1"/>
</dbReference>
<dbReference type="Gene3D" id="4.10.60.10">
    <property type="entry name" value="Zinc finger, CCHC-type"/>
    <property type="match status" value="1"/>
</dbReference>
<evidence type="ECO:0000256" key="1">
    <source>
        <dbReference type="SAM" id="MobiDB-lite"/>
    </source>
</evidence>
<comment type="caution">
    <text evidence="2">The sequence shown here is derived from an EMBL/GenBank/DDBJ whole genome shotgun (WGS) entry which is preliminary data.</text>
</comment>
<dbReference type="SUPFAM" id="SSF57756">
    <property type="entry name" value="Retrovirus zinc finger-like domains"/>
    <property type="match status" value="1"/>
</dbReference>